<dbReference type="RefSeq" id="WP_054291746.1">
    <property type="nucleotide sequence ID" value="NZ_CP012752.1"/>
</dbReference>
<dbReference type="Proteomes" id="UP000063699">
    <property type="component" value="Chromosome"/>
</dbReference>
<dbReference type="CDD" id="cd07043">
    <property type="entry name" value="STAS_anti-anti-sigma_factors"/>
    <property type="match status" value="1"/>
</dbReference>
<dbReference type="GO" id="GO:0043856">
    <property type="term" value="F:anti-sigma factor antagonist activity"/>
    <property type="evidence" value="ECO:0007669"/>
    <property type="project" value="TreeGrafter"/>
</dbReference>
<dbReference type="InterPro" id="IPR002645">
    <property type="entry name" value="STAS_dom"/>
</dbReference>
<evidence type="ECO:0000259" key="1">
    <source>
        <dbReference type="PROSITE" id="PS50801"/>
    </source>
</evidence>
<dbReference type="KEGG" id="kphy:AOZ06_25710"/>
<dbReference type="Gene3D" id="3.30.750.24">
    <property type="entry name" value="STAS domain"/>
    <property type="match status" value="1"/>
</dbReference>
<dbReference type="InterPro" id="IPR036513">
    <property type="entry name" value="STAS_dom_sf"/>
</dbReference>
<dbReference type="OrthoDB" id="3576811at2"/>
<evidence type="ECO:0000313" key="2">
    <source>
        <dbReference type="EMBL" id="ALG09842.1"/>
    </source>
</evidence>
<dbReference type="SUPFAM" id="SSF52091">
    <property type="entry name" value="SpoIIaa-like"/>
    <property type="match status" value="1"/>
</dbReference>
<name>A0A0N9I5Y5_9PSEU</name>
<keyword evidence="3" id="KW-1185">Reference proteome</keyword>
<reference evidence="2 3" key="1">
    <citation type="submission" date="2015-07" db="EMBL/GenBank/DDBJ databases">
        <title>Genome sequencing of Kibdelosporangium phytohabitans.</title>
        <authorList>
            <person name="Qin S."/>
            <person name="Xing K."/>
        </authorList>
    </citation>
    <scope>NUCLEOTIDE SEQUENCE [LARGE SCALE GENOMIC DNA]</scope>
    <source>
        <strain evidence="2 3">KLBMP1111</strain>
    </source>
</reference>
<evidence type="ECO:0000313" key="3">
    <source>
        <dbReference type="Proteomes" id="UP000063699"/>
    </source>
</evidence>
<dbReference type="PROSITE" id="PS50801">
    <property type="entry name" value="STAS"/>
    <property type="match status" value="1"/>
</dbReference>
<dbReference type="PANTHER" id="PTHR33495:SF13">
    <property type="entry name" value="ANTI-SIGMA-F FACTOR ANTAGONIST RSFB"/>
    <property type="match status" value="1"/>
</dbReference>
<accession>A0A0N9I5Y5</accession>
<dbReference type="Pfam" id="PF01740">
    <property type="entry name" value="STAS"/>
    <property type="match status" value="1"/>
</dbReference>
<dbReference type="EMBL" id="CP012752">
    <property type="protein sequence ID" value="ALG09842.1"/>
    <property type="molecule type" value="Genomic_DNA"/>
</dbReference>
<protein>
    <recommendedName>
        <fullName evidence="1">STAS domain-containing protein</fullName>
    </recommendedName>
</protein>
<feature type="domain" description="STAS" evidence="1">
    <location>
        <begin position="1"/>
        <end position="69"/>
    </location>
</feature>
<dbReference type="STRING" id="860235.AOZ06_25710"/>
<organism evidence="2 3">
    <name type="scientific">Kibdelosporangium phytohabitans</name>
    <dbReference type="NCBI Taxonomy" id="860235"/>
    <lineage>
        <taxon>Bacteria</taxon>
        <taxon>Bacillati</taxon>
        <taxon>Actinomycetota</taxon>
        <taxon>Actinomycetes</taxon>
        <taxon>Pseudonocardiales</taxon>
        <taxon>Pseudonocardiaceae</taxon>
        <taxon>Kibdelosporangium</taxon>
    </lineage>
</organism>
<dbReference type="PANTHER" id="PTHR33495">
    <property type="entry name" value="ANTI-SIGMA FACTOR ANTAGONIST TM_1081-RELATED-RELATED"/>
    <property type="match status" value="1"/>
</dbReference>
<sequence length="102" mass="10856">MTSVLTIPGEVDVVSGEDFATRLHAALTTDVELLVIDMLRVDFLGSAGLAALVEVQDEADRRGVEVRVVCGRVARHTIELTGLGERFTLADTLAAAIEPGRP</sequence>
<proteinExistence type="predicted"/>
<dbReference type="AlphaFoldDB" id="A0A0N9I5Y5"/>
<gene>
    <name evidence="2" type="ORF">AOZ06_25710</name>
</gene>